<dbReference type="OrthoDB" id="5429634at2759"/>
<organism evidence="2 3">
    <name type="scientific">Aspergillus leporis</name>
    <dbReference type="NCBI Taxonomy" id="41062"/>
    <lineage>
        <taxon>Eukaryota</taxon>
        <taxon>Fungi</taxon>
        <taxon>Dikarya</taxon>
        <taxon>Ascomycota</taxon>
        <taxon>Pezizomycotina</taxon>
        <taxon>Eurotiomycetes</taxon>
        <taxon>Eurotiomycetidae</taxon>
        <taxon>Eurotiales</taxon>
        <taxon>Aspergillaceae</taxon>
        <taxon>Aspergillus</taxon>
        <taxon>Aspergillus subgen. Circumdati</taxon>
    </lineage>
</organism>
<keyword evidence="1" id="KW-0812">Transmembrane</keyword>
<feature type="transmembrane region" description="Helical" evidence="1">
    <location>
        <begin position="124"/>
        <end position="145"/>
    </location>
</feature>
<feature type="transmembrane region" description="Helical" evidence="1">
    <location>
        <begin position="79"/>
        <end position="104"/>
    </location>
</feature>
<sequence length="189" mass="20830">MINLCFDSCPGLIPIVLLANAPKASCPQAYFLYNNALTKMLLAAEYDGYASERKPLRVSWPQGRHRSTYYLSLPYRYNILLLATSAVLHWIVSQNLFFVEILPYGIYGNAALKYRLIGCGHSPVAIIFGIALGSAMIIAILCLALKHFISHIPLAISYSAAISAACHLLSDDEPAFQPVMWGVLQIPLD</sequence>
<proteinExistence type="predicted"/>
<dbReference type="EMBL" id="ML732183">
    <property type="protein sequence ID" value="KAB8076247.1"/>
    <property type="molecule type" value="Genomic_DNA"/>
</dbReference>
<dbReference type="Proteomes" id="UP000326565">
    <property type="component" value="Unassembled WGS sequence"/>
</dbReference>
<keyword evidence="1" id="KW-1133">Transmembrane helix</keyword>
<gene>
    <name evidence="2" type="ORF">BDV29DRAFT_154876</name>
</gene>
<evidence type="ECO:0000313" key="2">
    <source>
        <dbReference type="EMBL" id="KAB8076247.1"/>
    </source>
</evidence>
<evidence type="ECO:0000313" key="3">
    <source>
        <dbReference type="Proteomes" id="UP000326565"/>
    </source>
</evidence>
<dbReference type="PANTHER" id="PTHR35395:SF1">
    <property type="entry name" value="DUF6536 DOMAIN-CONTAINING PROTEIN"/>
    <property type="match status" value="1"/>
</dbReference>
<evidence type="ECO:0000256" key="1">
    <source>
        <dbReference type="SAM" id="Phobius"/>
    </source>
</evidence>
<accession>A0A5N5X860</accession>
<dbReference type="AlphaFoldDB" id="A0A5N5X860"/>
<dbReference type="PANTHER" id="PTHR35395">
    <property type="entry name" value="DUF6536 DOMAIN-CONTAINING PROTEIN"/>
    <property type="match status" value="1"/>
</dbReference>
<protein>
    <submittedName>
        <fullName evidence="2">Uncharacterized protein</fullName>
    </submittedName>
</protein>
<keyword evidence="3" id="KW-1185">Reference proteome</keyword>
<name>A0A5N5X860_9EURO</name>
<reference evidence="2 3" key="1">
    <citation type="submission" date="2019-04" db="EMBL/GenBank/DDBJ databases">
        <title>Friends and foes A comparative genomics study of 23 Aspergillus species from section Flavi.</title>
        <authorList>
            <consortium name="DOE Joint Genome Institute"/>
            <person name="Kjaerbolling I."/>
            <person name="Vesth T."/>
            <person name="Frisvad J.C."/>
            <person name="Nybo J.L."/>
            <person name="Theobald S."/>
            <person name="Kildgaard S."/>
            <person name="Isbrandt T."/>
            <person name="Kuo A."/>
            <person name="Sato A."/>
            <person name="Lyhne E.K."/>
            <person name="Kogle M.E."/>
            <person name="Wiebenga A."/>
            <person name="Kun R.S."/>
            <person name="Lubbers R.J."/>
            <person name="Makela M.R."/>
            <person name="Barry K."/>
            <person name="Chovatia M."/>
            <person name="Clum A."/>
            <person name="Daum C."/>
            <person name="Haridas S."/>
            <person name="He G."/>
            <person name="LaButti K."/>
            <person name="Lipzen A."/>
            <person name="Mondo S."/>
            <person name="Riley R."/>
            <person name="Salamov A."/>
            <person name="Simmons B.A."/>
            <person name="Magnuson J.K."/>
            <person name="Henrissat B."/>
            <person name="Mortensen U.H."/>
            <person name="Larsen T.O."/>
            <person name="Devries R.P."/>
            <person name="Grigoriev I.V."/>
            <person name="Machida M."/>
            <person name="Baker S.E."/>
            <person name="Andersen M.R."/>
        </authorList>
    </citation>
    <scope>NUCLEOTIDE SEQUENCE [LARGE SCALE GENOMIC DNA]</scope>
    <source>
        <strain evidence="2 3">CBS 151.66</strain>
    </source>
</reference>
<keyword evidence="1" id="KW-0472">Membrane</keyword>